<comment type="caution">
    <text evidence="4">The sequence shown here is derived from an EMBL/GenBank/DDBJ whole genome shotgun (WGS) entry which is preliminary data.</text>
</comment>
<dbReference type="GO" id="GO:0019877">
    <property type="term" value="P:diaminopimelate biosynthetic process"/>
    <property type="evidence" value="ECO:0007669"/>
    <property type="project" value="UniProtKB-ARBA"/>
</dbReference>
<dbReference type="SUPFAM" id="SSF53187">
    <property type="entry name" value="Zn-dependent exopeptidases"/>
    <property type="match status" value="1"/>
</dbReference>
<keyword evidence="2" id="KW-0464">Manganese</keyword>
<feature type="binding site" evidence="2">
    <location>
        <position position="164"/>
    </location>
    <ligand>
        <name>Mn(2+)</name>
        <dbReference type="ChEBI" id="CHEBI:29035"/>
        <label>2</label>
    </ligand>
</feature>
<evidence type="ECO:0000256" key="2">
    <source>
        <dbReference type="PIRSR" id="PIRSR005962-1"/>
    </source>
</evidence>
<comment type="cofactor">
    <cofactor evidence="2">
        <name>Mn(2+)</name>
        <dbReference type="ChEBI" id="CHEBI:29035"/>
    </cofactor>
    <text evidence="2">The Mn(2+) ion enhances activity.</text>
</comment>
<dbReference type="NCBIfam" id="TIGR01891">
    <property type="entry name" value="amidohydrolases"/>
    <property type="match status" value="1"/>
</dbReference>
<dbReference type="Proteomes" id="UP000318937">
    <property type="component" value="Unassembled WGS sequence"/>
</dbReference>
<dbReference type="AlphaFoldDB" id="A0A544TKF5"/>
<feature type="domain" description="Peptidase M20 dimerisation" evidence="3">
    <location>
        <begin position="187"/>
        <end position="279"/>
    </location>
</feature>
<dbReference type="Pfam" id="PF01546">
    <property type="entry name" value="Peptidase_M20"/>
    <property type="match status" value="1"/>
</dbReference>
<dbReference type="InterPro" id="IPR036264">
    <property type="entry name" value="Bact_exopeptidase_dim_dom"/>
</dbReference>
<dbReference type="Gene3D" id="3.40.630.10">
    <property type="entry name" value="Zn peptidases"/>
    <property type="match status" value="1"/>
</dbReference>
<dbReference type="PANTHER" id="PTHR11014:SF63">
    <property type="entry name" value="METALLOPEPTIDASE, PUTATIVE (AFU_ORTHOLOGUE AFUA_6G09600)-RELATED"/>
    <property type="match status" value="1"/>
</dbReference>
<feature type="binding site" evidence="2">
    <location>
        <position position="139"/>
    </location>
    <ligand>
        <name>Mn(2+)</name>
        <dbReference type="ChEBI" id="CHEBI:29035"/>
        <label>2</label>
    </ligand>
</feature>
<dbReference type="SUPFAM" id="SSF55031">
    <property type="entry name" value="Bacterial exopeptidase dimerisation domain"/>
    <property type="match status" value="1"/>
</dbReference>
<keyword evidence="1 4" id="KW-0378">Hydrolase</keyword>
<dbReference type="OrthoDB" id="9776731at2"/>
<dbReference type="RefSeq" id="WP_142605447.1">
    <property type="nucleotide sequence ID" value="NZ_VDGG01000005.1"/>
</dbReference>
<dbReference type="GO" id="GO:0046872">
    <property type="term" value="F:metal ion binding"/>
    <property type="evidence" value="ECO:0007669"/>
    <property type="project" value="UniProtKB-KW"/>
</dbReference>
<gene>
    <name evidence="4" type="ORF">FG383_03405</name>
</gene>
<dbReference type="InterPro" id="IPR017439">
    <property type="entry name" value="Amidohydrolase"/>
</dbReference>
<dbReference type="PANTHER" id="PTHR11014">
    <property type="entry name" value="PEPTIDASE M20 FAMILY MEMBER"/>
    <property type="match status" value="1"/>
</dbReference>
<protein>
    <submittedName>
        <fullName evidence="4">Amidohydrolase</fullName>
    </submittedName>
</protein>
<dbReference type="Pfam" id="PF07687">
    <property type="entry name" value="M20_dimer"/>
    <property type="match status" value="1"/>
</dbReference>
<proteinExistence type="predicted"/>
<evidence type="ECO:0000259" key="3">
    <source>
        <dbReference type="Pfam" id="PF07687"/>
    </source>
</evidence>
<feature type="binding site" evidence="2">
    <location>
        <position position="103"/>
    </location>
    <ligand>
        <name>Mn(2+)</name>
        <dbReference type="ChEBI" id="CHEBI:29035"/>
        <label>2</label>
    </ligand>
</feature>
<accession>A0A544TKF5</accession>
<dbReference type="InterPro" id="IPR011650">
    <property type="entry name" value="Peptidase_M20_dimer"/>
</dbReference>
<feature type="binding site" evidence="2">
    <location>
        <position position="363"/>
    </location>
    <ligand>
        <name>Mn(2+)</name>
        <dbReference type="ChEBI" id="CHEBI:29035"/>
        <label>2</label>
    </ligand>
</feature>
<dbReference type="CDD" id="cd08021">
    <property type="entry name" value="M20_Acy1_YhaA-like"/>
    <property type="match status" value="1"/>
</dbReference>
<reference evidence="4 5" key="1">
    <citation type="submission" date="2019-05" db="EMBL/GenBank/DDBJ databases">
        <title>Psychrobacillus vulpis sp. nov., a new species isolated from feces of a red fox that inhabits in The Tablas de Daimiel Natural Park, Albacete, Spain.</title>
        <authorList>
            <person name="Rodriguez M."/>
            <person name="Reina J.C."/>
            <person name="Bejar V."/>
            <person name="Llamas I."/>
        </authorList>
    </citation>
    <scope>NUCLEOTIDE SEQUENCE [LARGE SCALE GENOMIC DNA]</scope>
    <source>
        <strain evidence="4 5">NHI-2</strain>
    </source>
</reference>
<name>A0A544TKF5_9BACI</name>
<evidence type="ECO:0000313" key="5">
    <source>
        <dbReference type="Proteomes" id="UP000318937"/>
    </source>
</evidence>
<keyword evidence="2" id="KW-0479">Metal-binding</keyword>
<dbReference type="GO" id="GO:0050118">
    <property type="term" value="F:N-acetyldiaminopimelate deacetylase activity"/>
    <property type="evidence" value="ECO:0007669"/>
    <property type="project" value="UniProtKB-ARBA"/>
</dbReference>
<sequence>MLNNWLNQIENMFDQMVEWRRYMHQHPELSFQEVETPKMIASILESFGIEVRRNVGERGVVGIIYGGKPGKTIALRADFDALPIQDEKDVPYKSKVNGVMHACGHDGHTATLLAVAKVLQDNRDQLEGNVVLLHQHAEEKCPGGAIAMIKDGCLEGVDAVFGTHLLTKVPTGFYGYRKGYTMAASDQFAIKIHGKGGHGASPHETVDAIAIGSQVVNQLQHIVSRQVNPLKSAVVSVGSFHAGKASNVIADSAELIGTVRTFDEDVRDQIKREMEVIVNGICSAFHATYTITYESGYPAVYNHAEETEAFVQAVEKNIGEDTLIEIDPSMGGEDFAYYLKQKPGMFFYTGARNESIKAKYPHHHPKFTFDEQAMVMAGKGLISIVHHYLVSEASKAEKKSDTEAEKSFI</sequence>
<feature type="binding site" evidence="2">
    <location>
        <position position="105"/>
    </location>
    <ligand>
        <name>Mn(2+)</name>
        <dbReference type="ChEBI" id="CHEBI:29035"/>
        <label>2</label>
    </ligand>
</feature>
<dbReference type="InterPro" id="IPR002933">
    <property type="entry name" value="Peptidase_M20"/>
</dbReference>
<evidence type="ECO:0000313" key="4">
    <source>
        <dbReference type="EMBL" id="TQR17913.1"/>
    </source>
</evidence>
<dbReference type="PIRSF" id="PIRSF005962">
    <property type="entry name" value="Pept_M20D_amidohydro"/>
    <property type="match status" value="1"/>
</dbReference>
<keyword evidence="5" id="KW-1185">Reference proteome</keyword>
<dbReference type="EMBL" id="VDGG01000005">
    <property type="protein sequence ID" value="TQR17913.1"/>
    <property type="molecule type" value="Genomic_DNA"/>
</dbReference>
<evidence type="ECO:0000256" key="1">
    <source>
        <dbReference type="ARBA" id="ARBA00022801"/>
    </source>
</evidence>
<dbReference type="Gene3D" id="3.30.70.360">
    <property type="match status" value="1"/>
</dbReference>
<dbReference type="FunFam" id="3.30.70.360:FF:000001">
    <property type="entry name" value="N-acetyldiaminopimelate deacetylase"/>
    <property type="match status" value="1"/>
</dbReference>
<organism evidence="4 5">
    <name type="scientific">Psychrobacillus soli</name>
    <dbReference type="NCBI Taxonomy" id="1543965"/>
    <lineage>
        <taxon>Bacteria</taxon>
        <taxon>Bacillati</taxon>
        <taxon>Bacillota</taxon>
        <taxon>Bacilli</taxon>
        <taxon>Bacillales</taxon>
        <taxon>Bacillaceae</taxon>
        <taxon>Psychrobacillus</taxon>
    </lineage>
</organism>